<organism evidence="2 3">
    <name type="scientific">Kocuria salsicia</name>
    <dbReference type="NCBI Taxonomy" id="664639"/>
    <lineage>
        <taxon>Bacteria</taxon>
        <taxon>Bacillati</taxon>
        <taxon>Actinomycetota</taxon>
        <taxon>Actinomycetes</taxon>
        <taxon>Micrococcales</taxon>
        <taxon>Micrococcaceae</taxon>
        <taxon>Kocuria</taxon>
    </lineage>
</organism>
<keyword evidence="1" id="KW-0812">Transmembrane</keyword>
<feature type="transmembrane region" description="Helical" evidence="1">
    <location>
        <begin position="12"/>
        <end position="33"/>
    </location>
</feature>
<keyword evidence="1" id="KW-0472">Membrane</keyword>
<sequence>MAPPPRGTVVQPAVKILLTLTAVGRIGFAVFFTRLQVDAVDPSGGVPIGLGMLCMVTAMLAVSGLLGVLAAWLSRFIVGRDD</sequence>
<feature type="transmembrane region" description="Helical" evidence="1">
    <location>
        <begin position="45"/>
        <end position="73"/>
    </location>
</feature>
<name>A0ABV3KED8_9MICC</name>
<dbReference type="RefSeq" id="WP_363785565.1">
    <property type="nucleotide sequence ID" value="NZ_JBFBLL010000008.1"/>
</dbReference>
<evidence type="ECO:0000256" key="1">
    <source>
        <dbReference type="SAM" id="Phobius"/>
    </source>
</evidence>
<keyword evidence="3" id="KW-1185">Reference proteome</keyword>
<keyword evidence="1" id="KW-1133">Transmembrane helix</keyword>
<comment type="caution">
    <text evidence="2">The sequence shown here is derived from an EMBL/GenBank/DDBJ whole genome shotgun (WGS) entry which is preliminary data.</text>
</comment>
<reference evidence="2 3" key="1">
    <citation type="submission" date="2024-06" db="EMBL/GenBank/DDBJ databases">
        <title>The Natural Products Discovery Center: Release of the First 8490 Sequenced Strains for Exploring Actinobacteria Biosynthetic Diversity.</title>
        <authorList>
            <person name="Kalkreuter E."/>
            <person name="Kautsar S.A."/>
            <person name="Yang D."/>
            <person name="Bader C.D."/>
            <person name="Teijaro C.N."/>
            <person name="Fluegel L."/>
            <person name="Davis C.M."/>
            <person name="Simpson J.R."/>
            <person name="Lauterbach L."/>
            <person name="Steele A.D."/>
            <person name="Gui C."/>
            <person name="Meng S."/>
            <person name="Li G."/>
            <person name="Viehrig K."/>
            <person name="Ye F."/>
            <person name="Su P."/>
            <person name="Kiefer A.F."/>
            <person name="Nichols A."/>
            <person name="Cepeda A.J."/>
            <person name="Yan W."/>
            <person name="Fan B."/>
            <person name="Jiang Y."/>
            <person name="Adhikari A."/>
            <person name="Zheng C.-J."/>
            <person name="Schuster L."/>
            <person name="Cowan T.M."/>
            <person name="Smanski M.J."/>
            <person name="Chevrette M.G."/>
            <person name="De Carvalho L.P.S."/>
            <person name="Shen B."/>
        </authorList>
    </citation>
    <scope>NUCLEOTIDE SEQUENCE [LARGE SCALE GENOMIC DNA]</scope>
    <source>
        <strain evidence="2 3">NPDC079179</strain>
    </source>
</reference>
<dbReference type="Proteomes" id="UP001553031">
    <property type="component" value="Unassembled WGS sequence"/>
</dbReference>
<gene>
    <name evidence="2" type="ORF">AB0O96_11310</name>
</gene>
<evidence type="ECO:0000313" key="3">
    <source>
        <dbReference type="Proteomes" id="UP001553031"/>
    </source>
</evidence>
<accession>A0ABV3KED8</accession>
<evidence type="ECO:0000313" key="2">
    <source>
        <dbReference type="EMBL" id="MEV8158772.1"/>
    </source>
</evidence>
<proteinExistence type="predicted"/>
<dbReference type="EMBL" id="JBFBLL010000008">
    <property type="protein sequence ID" value="MEV8158772.1"/>
    <property type="molecule type" value="Genomic_DNA"/>
</dbReference>
<protein>
    <submittedName>
        <fullName evidence="2">Uncharacterized protein</fullName>
    </submittedName>
</protein>